<feature type="compositionally biased region" description="Acidic residues" evidence="4">
    <location>
        <begin position="2356"/>
        <end position="2399"/>
    </location>
</feature>
<dbReference type="InterPro" id="IPR017853">
    <property type="entry name" value="GH"/>
</dbReference>
<keyword evidence="3" id="KW-0326">Glycosidase</keyword>
<dbReference type="Gene3D" id="2.60.40.1180">
    <property type="entry name" value="Golgi alpha-mannosidase II"/>
    <property type="match status" value="1"/>
</dbReference>
<keyword evidence="5" id="KW-1133">Transmembrane helix</keyword>
<dbReference type="InterPro" id="IPR046780">
    <property type="entry name" value="aBig_2"/>
</dbReference>
<dbReference type="GO" id="GO:0005975">
    <property type="term" value="P:carbohydrate metabolic process"/>
    <property type="evidence" value="ECO:0007669"/>
    <property type="project" value="InterPro"/>
</dbReference>
<dbReference type="Gene3D" id="2.115.10.20">
    <property type="entry name" value="Glycosyl hydrolase domain, family 43"/>
    <property type="match status" value="2"/>
</dbReference>
<sequence length="2432" mass="267041">MKGVKGRIASVALCSAMAFTTVGNDVSMIANAEGVLRDEETILEDQKGMESEASKEETVEQPEDVVEAEEEKKLEESEAEALDESEKDSNENADEELKEELEKDQKVLEKEEKEEEKAEVKLIASFDFDDEASGFSGEGAKAINHGVTVEDTDLIKNVAHFDGKSDYLEVTKENGDSLLTGKDEFTVSYLRQVDSSNYAWTLFAAPNTNRQSYMSEKYIGVLDSGSSKLVERYNSNNQARPSQLTANGGSKKWEMVTVVVGKNGTSVFVNGDCIGSKSDYTHDIDVAKLLGDSSIFQIGKGNWNDGEFFEGYIDDYNIYSGAMTSEQVKELYQLKKDKLVEKVEVIDDVLQADYDALEIFNASDIRGNITLPSEGKYGSKITWKSDNTDVITDKATKNDGYADTPAGVVKRGSSDEKVKLTATLSFDGDEKTKEFQVTVKAKPSVKKTTDYLFAYFTGNTVSGENIYFATSEDGFNYSELNEGKYVLTSEQGEKGLRDPYIMRSHEGDKFYMIATDLSIGRNGDWGRAQNAGSQAIMVWSSDDLIHWSKQSMVTLTDSIDAGCTWAPEAYYDEITGEYVVFWASKVASDNYSLQRIYYSKTRDFNTFTKPQVWIDRKTASTIDTTIIAGNDGYLYRISKNEGNATLEDGTKVTGSTVYMERSKSLFGTWTKVESSSLEGIGGVEGPTSYKLNSDDASEDTWCVLLDHFGGSGYAPVVTTDLAKGEFKKPSSYNLPKAPRHGAVLNITTEEYKALVDYYGIKEPEEDPTEIKVPDDVLYFIDSGANTSSKYEEINKKHKLLNDSPDQIYEEGSWGIVNEGETNDGRYNSDADDVYSDGWWARGGKDCEYRVPLAKGTYKATGIYNEWWSVTRPMSFYVTYTDDDGKQVTSKAKEVTVSGSTPRTMATIEFEIENVAKTTEVHFITKKAGSSDPVISGLMISGTSQPANSTDVEYDTRIKLTPSTNTRFNDTDADGFGEFQGWGTSLCWWANRLGYSEPLTKAAAKAFFSDEGLNLNIGRYNVGGGDDPDEKNHPSHIIRSDSGVPGYCVDVTKMDLTKHKLSYYEDKFDRADKTSGYAWNYDWSVDQNQLNILIAAAKASGDDFIAEAFSNSPPYFMTVSGCSSGNTDANKDNLREDCVNAFACYMADVIEHINNENNGVSFQSTTPMNEPYTNYWQANSNKQEGCHFDLGESQSRIIVALNKELEKKGIDMIISASDETSIDTAIDSYNALSDEAKDVVTRIDTHTYSGSKRTELAKTAAAGKENLWMSEVDGAFTGGSNAGEMSAAIGLGGRIATDIKGLDCTAWIMWNAVDMHVDSSKAGQAWVKKGSDNDYLNAADMEKAWKSRTANGYWGVAAADHDNEKLILSKKYYGFGQYTRYIRPGMTIIGANGSTLAAYDPKEDKLVVVAINSAKTDKMAKLDLSGFDKLTAATKVTAIRTSGSLADGENWADVSDTDSITVSVDDAAVYANLLANSITTYIIDGVHYSGKGSGEATDDKPAVDHDMSKLEEIELSDDMLSGSTPWNNDKNADVDKTIDGNLSTFFDGLEGGYLTVDLGKEYDIKAFSFAPRKGYTSRMLGGAFYGSVDGEKYVLLHEISSTEAPEADKLTTVFADEFERTGGKYRYFKYEPADGQCANIAEIKLYQTKTEKEIKTYTSFTGAKGAVFTDTNGNVIQAHGGQIQKLTVDGVTKYYWIGEDKTNDYRPCAGVHMYSSTDLYNWEDEGLVLRTMTSEADFDNDYFKALYGGRNNGELSDEQKKIYTDLWAGSSDTGCVIERPKMLYNDKTGKYVLFFHADGNSPYSTDSSSNYAKAKLGIAIADSVNGPYKLLGTYLLHTDTGYDKNWDGENGHVRDMNVFKDDDGTAYVIYSSDGNANMYIAKLNDSYTGLAKSGKDENGNPVGVEGKDYTVNFVGASREAPAPFKRNGKYYIITSGCTGWAPNAAQYAVADSMLGDWTVMGNPCTDDGANTTYDTQSTCVVDLGEGRYMYMGDRWANPDKGYLLRDSRYVWLPIEFTSDGGIKISKYSDWDLSVYDSLKPFTVVTKLPTKANNLASLKKELPSEIEIRYEGADTEEAVAVTWDEIAGSEYAIGDFEIVGNLANGRTVKATVQVVNDKLIYFFDCAAADTEEKIDSSFYDTVKDELGKQIVNDAMDQAYTSDNKAGYTGNFTDDLGVKYASSDIWGHGFWARGNKNIDYAFDLEAGKYAVDLGFSEWWNTTRALKITVSTDDGEIAAKDFTLKASDVTNQQTVEFELEKAAKVTVSVSKTGNPDGVLSWIAVIKTDLEKKADEPSVPDKPSTPGSAGNNTAAATIGQTTTITDVATPLAGNQTTADKPKTSKATDSKAATNDKTTETTESEDNTADSTVEEDTSKEEETLESEDTVDIEEEAVPEAIDEKEESSKTGFIVAILGAMAAIMAAIGAITFSRKRKL</sequence>
<organism evidence="7 8">
    <name type="scientific">Pseudobutyrivibrio ruminis</name>
    <dbReference type="NCBI Taxonomy" id="46206"/>
    <lineage>
        <taxon>Bacteria</taxon>
        <taxon>Bacillati</taxon>
        <taxon>Bacillota</taxon>
        <taxon>Clostridia</taxon>
        <taxon>Lachnospirales</taxon>
        <taxon>Lachnospiraceae</taxon>
        <taxon>Pseudobutyrivibrio</taxon>
    </lineage>
</organism>
<dbReference type="Pfam" id="PF00754">
    <property type="entry name" value="F5_F8_type_C"/>
    <property type="match status" value="1"/>
</dbReference>
<feature type="compositionally biased region" description="Acidic residues" evidence="4">
    <location>
        <begin position="77"/>
        <end position="99"/>
    </location>
</feature>
<evidence type="ECO:0000256" key="4">
    <source>
        <dbReference type="SAM" id="MobiDB-lite"/>
    </source>
</evidence>
<feature type="region of interest" description="Disordered" evidence="4">
    <location>
        <begin position="2287"/>
        <end position="2402"/>
    </location>
</feature>
<dbReference type="Pfam" id="PF13385">
    <property type="entry name" value="Laminin_G_3"/>
    <property type="match status" value="1"/>
</dbReference>
<feature type="compositionally biased region" description="Acidic residues" evidence="4">
    <location>
        <begin position="59"/>
        <end position="69"/>
    </location>
</feature>
<dbReference type="InterPro" id="IPR000421">
    <property type="entry name" value="FA58C"/>
</dbReference>
<dbReference type="Gene3D" id="3.20.20.80">
    <property type="entry name" value="Glycosidases"/>
    <property type="match status" value="1"/>
</dbReference>
<evidence type="ECO:0000313" key="7">
    <source>
        <dbReference type="EMBL" id="MBE5920475.1"/>
    </source>
</evidence>
<dbReference type="SUPFAM" id="SSF49899">
    <property type="entry name" value="Concanavalin A-like lectins/glucanases"/>
    <property type="match status" value="1"/>
</dbReference>
<dbReference type="Pfam" id="PF04616">
    <property type="entry name" value="Glyco_hydro_43"/>
    <property type="match status" value="2"/>
</dbReference>
<evidence type="ECO:0000259" key="6">
    <source>
        <dbReference type="PROSITE" id="PS50022"/>
    </source>
</evidence>
<dbReference type="InterPro" id="IPR023296">
    <property type="entry name" value="Glyco_hydro_beta-prop_sf"/>
</dbReference>
<evidence type="ECO:0000256" key="2">
    <source>
        <dbReference type="ARBA" id="ARBA00022801"/>
    </source>
</evidence>
<dbReference type="Gene3D" id="2.60.120.260">
    <property type="entry name" value="Galactose-binding domain-like"/>
    <property type="match status" value="1"/>
</dbReference>
<dbReference type="CDD" id="cd08983">
    <property type="entry name" value="GH43_Bt3655-like"/>
    <property type="match status" value="1"/>
</dbReference>
<dbReference type="Proteomes" id="UP000766246">
    <property type="component" value="Unassembled WGS sequence"/>
</dbReference>
<dbReference type="CDD" id="cd18825">
    <property type="entry name" value="GH43_CtGH43-like"/>
    <property type="match status" value="1"/>
</dbReference>
<reference evidence="7" key="1">
    <citation type="submission" date="2019-04" db="EMBL/GenBank/DDBJ databases">
        <title>Evolution of Biomass-Degrading Anaerobic Consortia Revealed by Metagenomics.</title>
        <authorList>
            <person name="Peng X."/>
        </authorList>
    </citation>
    <scope>NUCLEOTIDE SEQUENCE</scope>
    <source>
        <strain evidence="7">SIG311</strain>
    </source>
</reference>
<evidence type="ECO:0000256" key="1">
    <source>
        <dbReference type="ARBA" id="ARBA00009865"/>
    </source>
</evidence>
<protein>
    <recommendedName>
        <fullName evidence="6">F5/8 type C domain-containing protein</fullName>
    </recommendedName>
</protein>
<feature type="compositionally biased region" description="Low complexity" evidence="4">
    <location>
        <begin position="2304"/>
        <end position="2324"/>
    </location>
</feature>
<feature type="region of interest" description="Disordered" evidence="4">
    <location>
        <begin position="38"/>
        <end position="101"/>
    </location>
</feature>
<dbReference type="SUPFAM" id="SSF49785">
    <property type="entry name" value="Galactose-binding domain-like"/>
    <property type="match status" value="1"/>
</dbReference>
<comment type="similarity">
    <text evidence="1">Belongs to the glycosyl hydrolase 43 family.</text>
</comment>
<dbReference type="InterPro" id="IPR013780">
    <property type="entry name" value="Glyco_hydro_b"/>
</dbReference>
<dbReference type="SUPFAM" id="SSF51445">
    <property type="entry name" value="(Trans)glycosidases"/>
    <property type="match status" value="1"/>
</dbReference>
<dbReference type="PANTHER" id="PTHR42767:SF1">
    <property type="entry name" value="ENDO-BETA-1,6-GALACTANASE-LIKE DOMAIN-CONTAINING PROTEIN"/>
    <property type="match status" value="1"/>
</dbReference>
<keyword evidence="5" id="KW-0812">Transmembrane</keyword>
<keyword evidence="5" id="KW-0472">Membrane</keyword>
<dbReference type="SUPFAM" id="SSF75005">
    <property type="entry name" value="Arabinanase/levansucrase/invertase"/>
    <property type="match status" value="2"/>
</dbReference>
<feature type="compositionally biased region" description="Basic and acidic residues" evidence="4">
    <location>
        <begin position="38"/>
        <end position="58"/>
    </location>
</feature>
<feature type="compositionally biased region" description="Basic and acidic residues" evidence="4">
    <location>
        <begin position="2334"/>
        <end position="2343"/>
    </location>
</feature>
<evidence type="ECO:0000256" key="3">
    <source>
        <dbReference type="ARBA" id="ARBA00023295"/>
    </source>
</evidence>
<dbReference type="Pfam" id="PF20578">
    <property type="entry name" value="aBig_2"/>
    <property type="match status" value="1"/>
</dbReference>
<dbReference type="InterPro" id="IPR013320">
    <property type="entry name" value="ConA-like_dom_sf"/>
</dbReference>
<name>A0A927YM77_9FIRM</name>
<accession>A0A927YM77</accession>
<evidence type="ECO:0000256" key="5">
    <source>
        <dbReference type="SAM" id="Phobius"/>
    </source>
</evidence>
<feature type="transmembrane region" description="Helical" evidence="5">
    <location>
        <begin position="2406"/>
        <end position="2426"/>
    </location>
</feature>
<feature type="domain" description="F5/8 type C" evidence="6">
    <location>
        <begin position="1502"/>
        <end position="1647"/>
    </location>
</feature>
<dbReference type="InterPro" id="IPR039743">
    <property type="entry name" value="6GAL/EXGAL"/>
</dbReference>
<dbReference type="InterPro" id="IPR006710">
    <property type="entry name" value="Glyco_hydro_43"/>
</dbReference>
<comment type="caution">
    <text evidence="7">The sequence shown here is derived from an EMBL/GenBank/DDBJ whole genome shotgun (WGS) entry which is preliminary data.</text>
</comment>
<gene>
    <name evidence="7" type="ORF">E7272_11630</name>
</gene>
<proteinExistence type="inferred from homology"/>
<dbReference type="EMBL" id="SVER01000034">
    <property type="protein sequence ID" value="MBE5920475.1"/>
    <property type="molecule type" value="Genomic_DNA"/>
</dbReference>
<dbReference type="InterPro" id="IPR008979">
    <property type="entry name" value="Galactose-bd-like_sf"/>
</dbReference>
<evidence type="ECO:0000313" key="8">
    <source>
        <dbReference type="Proteomes" id="UP000766246"/>
    </source>
</evidence>
<dbReference type="GO" id="GO:0004553">
    <property type="term" value="F:hydrolase activity, hydrolyzing O-glycosyl compounds"/>
    <property type="evidence" value="ECO:0007669"/>
    <property type="project" value="InterPro"/>
</dbReference>
<dbReference type="PANTHER" id="PTHR42767">
    <property type="entry name" value="ENDO-BETA-1,6-GALACTANASE"/>
    <property type="match status" value="1"/>
</dbReference>
<keyword evidence="2" id="KW-0378">Hydrolase</keyword>
<dbReference type="Gene3D" id="2.60.120.200">
    <property type="match status" value="1"/>
</dbReference>
<dbReference type="PROSITE" id="PS50022">
    <property type="entry name" value="FA58C_3"/>
    <property type="match status" value="1"/>
</dbReference>